<name>A0A0F7KR26_9SPHN</name>
<dbReference type="AlphaFoldDB" id="A0A0F7KR26"/>
<protein>
    <submittedName>
        <fullName evidence="1">Uncharacterized protein</fullName>
    </submittedName>
</protein>
<sequence>MSVNPRARWRIVEAPVIRSVGAELLDEVEAFLRRFIVFPTDEAATATALWAAHTHFMEKWDTTPRIAFLSPEPASGKSRALEILELIVPRPALAVNMSAAALFRLVGCDTGLPTILFDEIDTIFGPKAKEHEDIRGLLNAGYRRGAYTYRAKSGGNGIVTEKIEAYSAVALAGLGELPDTILSRCIPIRMKRRAPGETVEPYRRRLHACDGNALFDRLAQWAEEVGDQVAWPDELPPSIQDRDADIWEPLIAIGDLAGGTWPAKSRQAAVALVAAAREDGSASLAVRLLGDIRTVFGDVDQIPTVALLAALCNLEEAPWGDMRGKPLDSRRLASMLTSYGVRPVTIRTTSGTTPKGYKREAFHDAWQRYLPPPTCPAPE</sequence>
<accession>A0A0F7KR26</accession>
<reference evidence="1" key="1">
    <citation type="submission" date="2015-05" db="EMBL/GenBank/DDBJ databases">
        <title>The complete genome of Altererythrobacter atlanticus strain 26DY36.</title>
        <authorList>
            <person name="Wu Y.-H."/>
            <person name="Cheng H."/>
            <person name="Wu X.-W."/>
        </authorList>
    </citation>
    <scope>NUCLEOTIDE SEQUENCE [LARGE SCALE GENOMIC DNA]</scope>
    <source>
        <strain evidence="1">26DY36</strain>
    </source>
</reference>
<dbReference type="Proteomes" id="UP000034392">
    <property type="component" value="Chromosome"/>
</dbReference>
<dbReference type="OrthoDB" id="5959484at2"/>
<dbReference type="RefSeq" id="WP_046902633.1">
    <property type="nucleotide sequence ID" value="NZ_CP011452.2"/>
</dbReference>
<dbReference type="Pfam" id="PF12307">
    <property type="entry name" value="DUF3631"/>
    <property type="match status" value="1"/>
</dbReference>
<dbReference type="STRING" id="1267766.WYH_00585"/>
<dbReference type="InterPro" id="IPR022081">
    <property type="entry name" value="DUF3631"/>
</dbReference>
<dbReference type="PATRIC" id="fig|1267766.3.peg.591"/>
<evidence type="ECO:0000313" key="1">
    <source>
        <dbReference type="EMBL" id="AKH41642.1"/>
    </source>
</evidence>
<gene>
    <name evidence="1" type="ORF">WYH_00585</name>
</gene>
<dbReference type="KEGG" id="aay:WYH_00585"/>
<keyword evidence="2" id="KW-1185">Reference proteome</keyword>
<evidence type="ECO:0000313" key="2">
    <source>
        <dbReference type="Proteomes" id="UP000034392"/>
    </source>
</evidence>
<dbReference type="EMBL" id="CP011452">
    <property type="protein sequence ID" value="AKH41642.1"/>
    <property type="molecule type" value="Genomic_DNA"/>
</dbReference>
<proteinExistence type="predicted"/>
<organism evidence="1 2">
    <name type="scientific">Croceibacterium atlanticum</name>
    <dbReference type="NCBI Taxonomy" id="1267766"/>
    <lineage>
        <taxon>Bacteria</taxon>
        <taxon>Pseudomonadati</taxon>
        <taxon>Pseudomonadota</taxon>
        <taxon>Alphaproteobacteria</taxon>
        <taxon>Sphingomonadales</taxon>
        <taxon>Erythrobacteraceae</taxon>
        <taxon>Croceibacterium</taxon>
    </lineage>
</organism>